<evidence type="ECO:0000259" key="1">
    <source>
        <dbReference type="Pfam" id="PF00266"/>
    </source>
</evidence>
<dbReference type="SUPFAM" id="SSF53383">
    <property type="entry name" value="PLP-dependent transferases"/>
    <property type="match status" value="1"/>
</dbReference>
<dbReference type="InterPro" id="IPR015421">
    <property type="entry name" value="PyrdxlP-dep_Trfase_major"/>
</dbReference>
<dbReference type="EMBL" id="LAZR01014758">
    <property type="protein sequence ID" value="KKM16076.1"/>
    <property type="molecule type" value="Genomic_DNA"/>
</dbReference>
<gene>
    <name evidence="2" type="ORF">LCGC14_1689490</name>
</gene>
<protein>
    <recommendedName>
        <fullName evidence="1">Aminotransferase class V domain-containing protein</fullName>
    </recommendedName>
</protein>
<accession>A0A0F9HLC8</accession>
<name>A0A0F9HLC8_9ZZZZ</name>
<proteinExistence type="predicted"/>
<reference evidence="2" key="1">
    <citation type="journal article" date="2015" name="Nature">
        <title>Complex archaea that bridge the gap between prokaryotes and eukaryotes.</title>
        <authorList>
            <person name="Spang A."/>
            <person name="Saw J.H."/>
            <person name="Jorgensen S.L."/>
            <person name="Zaremba-Niedzwiedzka K."/>
            <person name="Martijn J."/>
            <person name="Lind A.E."/>
            <person name="van Eijk R."/>
            <person name="Schleper C."/>
            <person name="Guy L."/>
            <person name="Ettema T.J."/>
        </authorList>
    </citation>
    <scope>NUCLEOTIDE SEQUENCE</scope>
</reference>
<feature type="domain" description="Aminotransferase class V" evidence="1">
    <location>
        <begin position="41"/>
        <end position="145"/>
    </location>
</feature>
<dbReference type="AlphaFoldDB" id="A0A0F9HLC8"/>
<organism evidence="2">
    <name type="scientific">marine sediment metagenome</name>
    <dbReference type="NCBI Taxonomy" id="412755"/>
    <lineage>
        <taxon>unclassified sequences</taxon>
        <taxon>metagenomes</taxon>
        <taxon>ecological metagenomes</taxon>
    </lineage>
</organism>
<dbReference type="Gene3D" id="3.40.640.10">
    <property type="entry name" value="Type I PLP-dependent aspartate aminotransferase-like (Major domain)"/>
    <property type="match status" value="1"/>
</dbReference>
<comment type="caution">
    <text evidence="2">The sequence shown here is derived from an EMBL/GenBank/DDBJ whole genome shotgun (WGS) entry which is preliminary data.</text>
</comment>
<dbReference type="InterPro" id="IPR015424">
    <property type="entry name" value="PyrdxlP-dep_Trfase"/>
</dbReference>
<dbReference type="Pfam" id="PF00266">
    <property type="entry name" value="Aminotran_5"/>
    <property type="match status" value="1"/>
</dbReference>
<evidence type="ECO:0000313" key="2">
    <source>
        <dbReference type="EMBL" id="KKM16076.1"/>
    </source>
</evidence>
<dbReference type="InterPro" id="IPR000192">
    <property type="entry name" value="Aminotrans_V_dom"/>
</dbReference>
<sequence>MVTTELFERARNIILKYFRLNEKKYVVVFCSPRRYKIFKVQLKSINYFVVSSKNFDLPLGIRALAVKKKDLKKCSVVYTGGGMIKHVTSNYVVWADIPERFEAGTPNIVNIIAFAKAIQILNQSGKKFNKKSGNLIKTSKEILYDDDLLEYSGLRLLQKLRKSLIGHDVRVPTAKTIK</sequence>